<dbReference type="InterPro" id="IPR000184">
    <property type="entry name" value="Bac_surfAg_D15"/>
</dbReference>
<dbReference type="GO" id="GO:0051205">
    <property type="term" value="P:protein insertion into membrane"/>
    <property type="evidence" value="ECO:0007669"/>
    <property type="project" value="UniProtKB-UniRule"/>
</dbReference>
<dbReference type="PATRIC" id="fig|740709.3.peg.910"/>
<dbReference type="FunFam" id="3.10.20.310:FF:000001">
    <property type="entry name" value="Outer membrane protein assembly factor BamA"/>
    <property type="match status" value="1"/>
</dbReference>
<dbReference type="HAMAP" id="MF_01430">
    <property type="entry name" value="OM_assembly_BamA"/>
    <property type="match status" value="1"/>
</dbReference>
<evidence type="ECO:0000256" key="6">
    <source>
        <dbReference type="ARBA" id="ARBA00023136"/>
    </source>
</evidence>
<dbReference type="Pfam" id="PF07244">
    <property type="entry name" value="POTRA"/>
    <property type="match status" value="4"/>
</dbReference>
<dbReference type="PIRSF" id="PIRSF006076">
    <property type="entry name" value="OM_assembly_OMP85"/>
    <property type="match status" value="1"/>
</dbReference>
<dbReference type="PANTHER" id="PTHR12815:SF23">
    <property type="entry name" value="OUTER MEMBRANE PROTEIN ASSEMBLY FACTOR BAMA"/>
    <property type="match status" value="1"/>
</dbReference>
<dbReference type="OrthoDB" id="9803054at2"/>
<evidence type="ECO:0000256" key="1">
    <source>
        <dbReference type="ARBA" id="ARBA00004370"/>
    </source>
</evidence>
<evidence type="ECO:0000256" key="5">
    <source>
        <dbReference type="ARBA" id="ARBA00022737"/>
    </source>
</evidence>
<keyword evidence="4 8" id="KW-0732">Signal</keyword>
<feature type="domain" description="POTRA" evidence="10">
    <location>
        <begin position="348"/>
        <end position="422"/>
    </location>
</feature>
<evidence type="ECO:0000256" key="8">
    <source>
        <dbReference type="HAMAP-Rule" id="MF_01430"/>
    </source>
</evidence>
<organism evidence="11 12">
    <name type="scientific">Idiomarina xiamenensis 10-D-4</name>
    <dbReference type="NCBI Taxonomy" id="740709"/>
    <lineage>
        <taxon>Bacteria</taxon>
        <taxon>Pseudomonadati</taxon>
        <taxon>Pseudomonadota</taxon>
        <taxon>Gammaproteobacteria</taxon>
        <taxon>Alteromonadales</taxon>
        <taxon>Idiomarinaceae</taxon>
        <taxon>Idiomarina</taxon>
    </lineage>
</organism>
<comment type="caution">
    <text evidence="11">The sequence shown here is derived from an EMBL/GenBank/DDBJ whole genome shotgun (WGS) entry which is preliminary data.</text>
</comment>
<feature type="signal peptide" evidence="8">
    <location>
        <begin position="1"/>
        <end position="21"/>
    </location>
</feature>
<dbReference type="PROSITE" id="PS51779">
    <property type="entry name" value="POTRA"/>
    <property type="match status" value="5"/>
</dbReference>
<dbReference type="eggNOG" id="COG4775">
    <property type="taxonomic scope" value="Bacteria"/>
</dbReference>
<comment type="similarity">
    <text evidence="8">Belongs to the BamA family.</text>
</comment>
<reference evidence="11 12" key="1">
    <citation type="journal article" date="2012" name="J. Bacteriol.">
        <title>Genome Sequence of Idiomarina xiamenensis Type Strain 10-D-4.</title>
        <authorList>
            <person name="Lai Q."/>
            <person name="Wang L."/>
            <person name="Wang W."/>
            <person name="Shao Z."/>
        </authorList>
    </citation>
    <scope>NUCLEOTIDE SEQUENCE [LARGE SCALE GENOMIC DNA]</scope>
    <source>
        <strain evidence="11 12">10-D-4</strain>
    </source>
</reference>
<keyword evidence="6 8" id="KW-0472">Membrane</keyword>
<dbReference type="GO" id="GO:1990063">
    <property type="term" value="C:Bam protein complex"/>
    <property type="evidence" value="ECO:0007669"/>
    <property type="project" value="TreeGrafter"/>
</dbReference>
<evidence type="ECO:0000256" key="2">
    <source>
        <dbReference type="ARBA" id="ARBA00022452"/>
    </source>
</evidence>
<dbReference type="RefSeq" id="WP_008488005.1">
    <property type="nucleotide sequence ID" value="NZ_AMRG01000004.1"/>
</dbReference>
<feature type="domain" description="POTRA" evidence="10">
    <location>
        <begin position="25"/>
        <end position="92"/>
    </location>
</feature>
<comment type="subunit">
    <text evidence="8">Part of the Bam complex.</text>
</comment>
<dbReference type="PANTHER" id="PTHR12815">
    <property type="entry name" value="SORTING AND ASSEMBLY MACHINERY SAMM50 PROTEIN FAMILY MEMBER"/>
    <property type="match status" value="1"/>
</dbReference>
<gene>
    <name evidence="8" type="primary">bamA</name>
    <name evidence="11" type="ORF">A10D4_04500</name>
</gene>
<feature type="domain" description="POTRA" evidence="10">
    <location>
        <begin position="93"/>
        <end position="173"/>
    </location>
</feature>
<accession>K2KDN5</accession>
<dbReference type="GO" id="GO:0043165">
    <property type="term" value="P:Gram-negative-bacterium-type cell outer membrane assembly"/>
    <property type="evidence" value="ECO:0007669"/>
    <property type="project" value="UniProtKB-UniRule"/>
</dbReference>
<feature type="domain" description="POTRA" evidence="10">
    <location>
        <begin position="267"/>
        <end position="345"/>
    </location>
</feature>
<evidence type="ECO:0000259" key="10">
    <source>
        <dbReference type="PROSITE" id="PS51779"/>
    </source>
</evidence>
<dbReference type="Gene3D" id="2.40.160.50">
    <property type="entry name" value="membrane protein fhac: a member of the omp85/tpsb transporter family"/>
    <property type="match status" value="1"/>
</dbReference>
<dbReference type="InterPro" id="IPR023707">
    <property type="entry name" value="OM_assembly_BamA"/>
</dbReference>
<keyword evidence="2 8" id="KW-1134">Transmembrane beta strand</keyword>
<dbReference type="Proteomes" id="UP000014115">
    <property type="component" value="Unassembled WGS sequence"/>
</dbReference>
<evidence type="ECO:0000313" key="11">
    <source>
        <dbReference type="EMBL" id="EKE84842.1"/>
    </source>
</evidence>
<dbReference type="Gene3D" id="3.10.20.310">
    <property type="entry name" value="membrane protein fhac"/>
    <property type="match status" value="5"/>
</dbReference>
<dbReference type="EMBL" id="AMRG01000004">
    <property type="protein sequence ID" value="EKE84842.1"/>
    <property type="molecule type" value="Genomic_DNA"/>
</dbReference>
<comment type="subcellular location">
    <subcellularLocation>
        <location evidence="8">Cell outer membrane</location>
    </subcellularLocation>
    <subcellularLocation>
        <location evidence="1">Membrane</location>
    </subcellularLocation>
</comment>
<feature type="domain" description="POTRA" evidence="10">
    <location>
        <begin position="176"/>
        <end position="264"/>
    </location>
</feature>
<dbReference type="NCBIfam" id="TIGR03303">
    <property type="entry name" value="OM_YaeT"/>
    <property type="match status" value="1"/>
</dbReference>
<keyword evidence="12" id="KW-1185">Reference proteome</keyword>
<keyword evidence="7 8" id="KW-0998">Cell outer membrane</keyword>
<evidence type="ECO:0000256" key="4">
    <source>
        <dbReference type="ARBA" id="ARBA00022729"/>
    </source>
</evidence>
<dbReference type="AlphaFoldDB" id="K2KDN5"/>
<evidence type="ECO:0000256" key="9">
    <source>
        <dbReference type="NCBIfam" id="TIGR03303"/>
    </source>
</evidence>
<dbReference type="FunFam" id="3.10.20.310:FF:000002">
    <property type="entry name" value="Outer membrane protein assembly factor BamA"/>
    <property type="match status" value="1"/>
</dbReference>
<dbReference type="Pfam" id="PF01103">
    <property type="entry name" value="Omp85"/>
    <property type="match status" value="1"/>
</dbReference>
<dbReference type="InterPro" id="IPR010827">
    <property type="entry name" value="BamA/TamA_POTRA"/>
</dbReference>
<evidence type="ECO:0000256" key="3">
    <source>
        <dbReference type="ARBA" id="ARBA00022692"/>
    </source>
</evidence>
<dbReference type="InterPro" id="IPR034746">
    <property type="entry name" value="POTRA"/>
</dbReference>
<comment type="function">
    <text evidence="8">Part of the outer membrane protein assembly complex, which is involved in assembly and insertion of beta-barrel proteins into the outer membrane.</text>
</comment>
<proteinExistence type="inferred from homology"/>
<evidence type="ECO:0000313" key="12">
    <source>
        <dbReference type="Proteomes" id="UP000014115"/>
    </source>
</evidence>
<sequence precursor="true">MTLRKLLLGSLVAGAVLPAYAADQFVVEDIKVRGLQRVALGAALTYIPVRIGDEIDEFQLRQSIKSLYSSTHFDNVKVLRDGNTLIFDVSERPTISNVTFDGNKDIQDEQLQQSLEENGIVVGEPMDMTTISEIEKGLEDFYHSVGKYNAKVTITVVDLPRNRVELKINFEEGDAAEIAQINIVGNKAFSDEELLAEFELRDELPWWNIIGEKRYQKQQLGGDLETLESYYKDRGYLTFQVESVQVAMTPERDGIYVTINIKEGHKFKVTGTSVIGDLRGHDEVVGKLATIQPGTTYSAAQVTYIEDIIGRFYGRFGYAYPEVRAIPEIDEDNNEVSLTFSVNPGKRVYVRRINFTGNNVTQDRVLRREMRQLEGAWLSDSNVQQGKVRLERLGFFETVETTTTPVGGSSDEVDVNYTVKEQQSGQFNVGIGYGDYSGLQLNAGVTQNNFLGTGNRASINASTNRFNKSLSLSYTDPYWTINGVSLSGQVFYSEFDAGRAENLIRYNQRTYGVGSSLGFPINEYNRLNFGINYKNQQVTNVDGYEQVRNFYRPYIDTNNPNVGVKFNIYELSAGWSRVTLNRGTFPTSGSSQSASLNIATPNSDINYFILRYDFRNYWALNDAQTWSFLTRLNLGYGNGYGQDSNGNDYLFPFWEYFRIGGADSLRGFESNTVGPRAVYRSPSQIDGPPSLDGSLNGIPAGPGADSLYVTEYSVGGNAKISGGVELIFPTPFLSEEYKNSVRTSLFVDVGTVWDTEFDYDAYKDLEVVYNSNSPPLSDYSSPSDFRASYGIAVQWLSPMGPLTFALGRPLKEVEGDETKVFTFNIGTTF</sequence>
<evidence type="ECO:0000256" key="7">
    <source>
        <dbReference type="ARBA" id="ARBA00023237"/>
    </source>
</evidence>
<keyword evidence="3 8" id="KW-0812">Transmembrane</keyword>
<dbReference type="STRING" id="740709.A10D4_04500"/>
<protein>
    <recommendedName>
        <fullName evidence="8 9">Outer membrane protein assembly factor BamA</fullName>
    </recommendedName>
</protein>
<keyword evidence="5 8" id="KW-0677">Repeat</keyword>
<name>K2KDN5_9GAMM</name>
<feature type="chain" id="PRO_5009015943" description="Outer membrane protein assembly factor BamA" evidence="8">
    <location>
        <begin position="22"/>
        <end position="829"/>
    </location>
</feature>
<dbReference type="InterPro" id="IPR039910">
    <property type="entry name" value="D15-like"/>
</dbReference>